<keyword evidence="2" id="KW-0378">Hydrolase</keyword>
<dbReference type="PANTHER" id="PTHR43194:SF4">
    <property type="entry name" value="AB HYDROLASE-1 DOMAIN-CONTAINING PROTEIN"/>
    <property type="match status" value="1"/>
</dbReference>
<proteinExistence type="predicted"/>
<dbReference type="OrthoDB" id="9978720at2759"/>
<accession>A0A9W9A2C5</accession>
<dbReference type="Gene3D" id="3.40.50.1820">
    <property type="entry name" value="alpha/beta hydrolase"/>
    <property type="match status" value="1"/>
</dbReference>
<dbReference type="PANTHER" id="PTHR43194">
    <property type="entry name" value="HYDROLASE ALPHA/BETA FOLD FAMILY"/>
    <property type="match status" value="1"/>
</dbReference>
<evidence type="ECO:0000256" key="1">
    <source>
        <dbReference type="SAM" id="SignalP"/>
    </source>
</evidence>
<sequence length="380" mass="41727">MFNTLSGAGFLFTLLQLSITCISSQTQLEGTLHRRNYFYIGEKYDNTPGTNNGSEIAFAQMYVEHLVPANVTRPLPILMIHGHGMTGTNFLNTPDGKLGWADYFMSEGFEIYIIDQPSRGRSAWQMDIDGDQSDFDATYISSHFTAVEQFNLWPQAVLHTQWPGNGTAGDPIFDNFYASTMPSLVSDKESSIKVKKAVGELLDNIGPVVLLTHSQSGQYGWILGDSRPSLIKTIIALEPIGPPFINAVFPPLTSARPFGLTEIPVVYSPPISSPSDLETEIVPSLSNSSLGTTCFHQAAPARQMINLKEIPTLVVTSESSYHTIYDACTVEYLAQAGVPVTHVQLANVGIKGNAHMMFMEKNGLEIAEKVVLSWIQKTMQ</sequence>
<evidence type="ECO:0000313" key="2">
    <source>
        <dbReference type="EMBL" id="KAJ4472055.1"/>
    </source>
</evidence>
<dbReference type="Proteomes" id="UP001150266">
    <property type="component" value="Unassembled WGS sequence"/>
</dbReference>
<dbReference type="SUPFAM" id="SSF53474">
    <property type="entry name" value="alpha/beta-Hydrolases"/>
    <property type="match status" value="1"/>
</dbReference>
<reference evidence="2" key="1">
    <citation type="submission" date="2022-08" db="EMBL/GenBank/DDBJ databases">
        <title>A Global Phylogenomic Analysis of the Shiitake Genus Lentinula.</title>
        <authorList>
            <consortium name="DOE Joint Genome Institute"/>
            <person name="Sierra-Patev S."/>
            <person name="Min B."/>
            <person name="Naranjo-Ortiz M."/>
            <person name="Looney B."/>
            <person name="Konkel Z."/>
            <person name="Slot J.C."/>
            <person name="Sakamoto Y."/>
            <person name="Steenwyk J.L."/>
            <person name="Rokas A."/>
            <person name="Carro J."/>
            <person name="Camarero S."/>
            <person name="Ferreira P."/>
            <person name="Molpeceres G."/>
            <person name="Ruiz-Duenas F.J."/>
            <person name="Serrano A."/>
            <person name="Henrissat B."/>
            <person name="Drula E."/>
            <person name="Hughes K.W."/>
            <person name="Mata J.L."/>
            <person name="Ishikawa N.K."/>
            <person name="Vargas-Isla R."/>
            <person name="Ushijima S."/>
            <person name="Smith C.A."/>
            <person name="Ahrendt S."/>
            <person name="Andreopoulos W."/>
            <person name="He G."/>
            <person name="Labutti K."/>
            <person name="Lipzen A."/>
            <person name="Ng V."/>
            <person name="Riley R."/>
            <person name="Sandor L."/>
            <person name="Barry K."/>
            <person name="Martinez A.T."/>
            <person name="Xiao Y."/>
            <person name="Gibbons J.G."/>
            <person name="Terashima K."/>
            <person name="Grigoriev I.V."/>
            <person name="Hibbett D.S."/>
        </authorList>
    </citation>
    <scope>NUCLEOTIDE SEQUENCE</scope>
    <source>
        <strain evidence="2">JLM2183</strain>
    </source>
</reference>
<organism evidence="2 3">
    <name type="scientific">Lentinula aciculospora</name>
    <dbReference type="NCBI Taxonomy" id="153920"/>
    <lineage>
        <taxon>Eukaryota</taxon>
        <taxon>Fungi</taxon>
        <taxon>Dikarya</taxon>
        <taxon>Basidiomycota</taxon>
        <taxon>Agaricomycotina</taxon>
        <taxon>Agaricomycetes</taxon>
        <taxon>Agaricomycetidae</taxon>
        <taxon>Agaricales</taxon>
        <taxon>Marasmiineae</taxon>
        <taxon>Omphalotaceae</taxon>
        <taxon>Lentinula</taxon>
    </lineage>
</organism>
<dbReference type="CDD" id="cd12809">
    <property type="entry name" value="Esterase_713_like-2"/>
    <property type="match status" value="1"/>
</dbReference>
<dbReference type="GO" id="GO:0016787">
    <property type="term" value="F:hydrolase activity"/>
    <property type="evidence" value="ECO:0007669"/>
    <property type="project" value="UniProtKB-KW"/>
</dbReference>
<dbReference type="InterPro" id="IPR029058">
    <property type="entry name" value="AB_hydrolase_fold"/>
</dbReference>
<feature type="signal peptide" evidence="1">
    <location>
        <begin position="1"/>
        <end position="23"/>
    </location>
</feature>
<dbReference type="InterPro" id="IPR050228">
    <property type="entry name" value="Carboxylesterase_BioH"/>
</dbReference>
<gene>
    <name evidence="2" type="ORF">J3R30DRAFT_1026284</name>
</gene>
<evidence type="ECO:0000313" key="3">
    <source>
        <dbReference type="Proteomes" id="UP001150266"/>
    </source>
</evidence>
<dbReference type="AlphaFoldDB" id="A0A9W9A2C5"/>
<comment type="caution">
    <text evidence="2">The sequence shown here is derived from an EMBL/GenBank/DDBJ whole genome shotgun (WGS) entry which is preliminary data.</text>
</comment>
<feature type="chain" id="PRO_5040931912" evidence="1">
    <location>
        <begin position="24"/>
        <end position="380"/>
    </location>
</feature>
<keyword evidence="3" id="KW-1185">Reference proteome</keyword>
<name>A0A9W9A2C5_9AGAR</name>
<dbReference type="EMBL" id="JAOTPV010000021">
    <property type="protein sequence ID" value="KAJ4472055.1"/>
    <property type="molecule type" value="Genomic_DNA"/>
</dbReference>
<keyword evidence="1" id="KW-0732">Signal</keyword>
<protein>
    <submittedName>
        <fullName evidence="2">Alpha/Beta hydrolase protein</fullName>
    </submittedName>
</protein>